<name>A0A090N6Z3_AFIFE</name>
<comment type="caution">
    <text evidence="1">The sequence shown here is derived from an EMBL/GenBank/DDBJ whole genome shotgun (WGS) entry which is preliminary data.</text>
</comment>
<reference evidence="1 2" key="1">
    <citation type="journal article" date="2014" name="Genome Announc.">
        <title>Genome Sequence of Afipia felis Strain 76713, Isolated in Hospital Water Using an Amoeba Co-Culture Procedure.</title>
        <authorList>
            <person name="Benamar S."/>
            <person name="La Scola B."/>
            <person name="Croce O."/>
        </authorList>
    </citation>
    <scope>NUCLEOTIDE SEQUENCE [LARGE SCALE GENOMIC DNA]</scope>
    <source>
        <strain evidence="1 2">76713</strain>
    </source>
</reference>
<dbReference type="AlphaFoldDB" id="A0A090N6Z3"/>
<dbReference type="EMBL" id="CCAZ020000001">
    <property type="protein sequence ID" value="CEG07703.1"/>
    <property type="molecule type" value="Genomic_DNA"/>
</dbReference>
<proteinExistence type="predicted"/>
<keyword evidence="2" id="KW-1185">Reference proteome</keyword>
<dbReference type="CDD" id="cd03194">
    <property type="entry name" value="GST_C_3"/>
    <property type="match status" value="1"/>
</dbReference>
<evidence type="ECO:0000313" key="1">
    <source>
        <dbReference type="EMBL" id="CEG07703.1"/>
    </source>
</evidence>
<protein>
    <recommendedName>
        <fullName evidence="3">Glutathione S-transferase</fullName>
    </recommendedName>
</protein>
<sequence length="116" mass="13161">MHGGFGALRRECGMNIHRPIRAKALSDEARENIARVQEIWTGCRRRYGKAGPFLFGTFTAADAMYAPVVHRFRTYAIEVSQPVREYMEAMLAHPAFAEWTAQALAESLVIERFEAD</sequence>
<organism evidence="1 2">
    <name type="scientific">Afipia felis</name>
    <name type="common">Cat scratch disease bacillus</name>
    <dbReference type="NCBI Taxonomy" id="1035"/>
    <lineage>
        <taxon>Bacteria</taxon>
        <taxon>Pseudomonadati</taxon>
        <taxon>Pseudomonadota</taxon>
        <taxon>Alphaproteobacteria</taxon>
        <taxon>Hyphomicrobiales</taxon>
        <taxon>Nitrobacteraceae</taxon>
        <taxon>Afipia</taxon>
    </lineage>
</organism>
<dbReference type="InterPro" id="IPR036282">
    <property type="entry name" value="Glutathione-S-Trfase_C_sf"/>
</dbReference>
<evidence type="ECO:0008006" key="3">
    <source>
        <dbReference type="Google" id="ProtNLM"/>
    </source>
</evidence>
<dbReference type="Gene3D" id="1.20.1050.10">
    <property type="match status" value="1"/>
</dbReference>
<dbReference type="SUPFAM" id="SSF47616">
    <property type="entry name" value="GST C-terminal domain-like"/>
    <property type="match status" value="1"/>
</dbReference>
<gene>
    <name evidence="1" type="ORF">BN961_01104</name>
</gene>
<dbReference type="Pfam" id="PF13410">
    <property type="entry name" value="GST_C_2"/>
    <property type="match status" value="1"/>
</dbReference>
<dbReference type="STRING" id="1035.BN961_01104"/>
<dbReference type="Proteomes" id="UP000035762">
    <property type="component" value="Unassembled WGS sequence"/>
</dbReference>
<accession>A0A090N6Z3</accession>
<evidence type="ECO:0000313" key="2">
    <source>
        <dbReference type="Proteomes" id="UP000035762"/>
    </source>
</evidence>